<dbReference type="PANTHER" id="PTHR43162">
    <property type="match status" value="1"/>
</dbReference>
<feature type="domain" description="NmrA-like" evidence="1">
    <location>
        <begin position="2"/>
        <end position="260"/>
    </location>
</feature>
<evidence type="ECO:0000313" key="3">
    <source>
        <dbReference type="Proteomes" id="UP000256661"/>
    </source>
</evidence>
<reference evidence="2 3" key="1">
    <citation type="submission" date="2018-08" db="EMBL/GenBank/DDBJ databases">
        <title>Sequencing the genomes of 1000 actinobacteria strains.</title>
        <authorList>
            <person name="Klenk H.-P."/>
        </authorList>
    </citation>
    <scope>NUCLEOTIDE SEQUENCE [LARGE SCALE GENOMIC DNA]</scope>
    <source>
        <strain evidence="2 3">DSM 43927</strain>
    </source>
</reference>
<dbReference type="RefSeq" id="WP_116022142.1">
    <property type="nucleotide sequence ID" value="NZ_QTTT01000001.1"/>
</dbReference>
<dbReference type="InterPro" id="IPR008030">
    <property type="entry name" value="NmrA-like"/>
</dbReference>
<comment type="caution">
    <text evidence="2">The sequence shown here is derived from an EMBL/GenBank/DDBJ whole genome shotgun (WGS) entry which is preliminary data.</text>
</comment>
<dbReference type="AlphaFoldDB" id="A0A3D9SPW2"/>
<gene>
    <name evidence="2" type="ORF">DFJ69_1947</name>
</gene>
<keyword evidence="3" id="KW-1185">Reference proteome</keyword>
<dbReference type="Gene3D" id="3.90.25.10">
    <property type="entry name" value="UDP-galactose 4-epimerase, domain 1"/>
    <property type="match status" value="1"/>
</dbReference>
<dbReference type="SUPFAM" id="SSF51735">
    <property type="entry name" value="NAD(P)-binding Rossmann-fold domains"/>
    <property type="match status" value="1"/>
</dbReference>
<evidence type="ECO:0000313" key="2">
    <source>
        <dbReference type="EMBL" id="REE96510.1"/>
    </source>
</evidence>
<dbReference type="OrthoDB" id="4632815at2"/>
<dbReference type="Pfam" id="PF05368">
    <property type="entry name" value="NmrA"/>
    <property type="match status" value="1"/>
</dbReference>
<dbReference type="PANTHER" id="PTHR43162:SF1">
    <property type="entry name" value="PRESTALK A DIFFERENTIATION PROTEIN A"/>
    <property type="match status" value="1"/>
</dbReference>
<name>A0A3D9SPW2_9ACTN</name>
<proteinExistence type="predicted"/>
<accession>A0A3D9SPW2</accession>
<dbReference type="EMBL" id="QTTT01000001">
    <property type="protein sequence ID" value="REE96510.1"/>
    <property type="molecule type" value="Genomic_DNA"/>
</dbReference>
<dbReference type="Gene3D" id="3.40.50.720">
    <property type="entry name" value="NAD(P)-binding Rossmann-like Domain"/>
    <property type="match status" value="1"/>
</dbReference>
<dbReference type="Proteomes" id="UP000256661">
    <property type="component" value="Unassembled WGS sequence"/>
</dbReference>
<protein>
    <submittedName>
        <fullName evidence="2">Uncharacterized protein YbjT (DUF2867 family)</fullName>
    </submittedName>
</protein>
<evidence type="ECO:0000259" key="1">
    <source>
        <dbReference type="Pfam" id="PF05368"/>
    </source>
</evidence>
<sequence length="298" mass="32296">MTIVVTAPTGHVGSRVVRLLLQAGVRPRVLVRDPGRLDAETRARVDVRTGDMTDAAYVRAATAGARSVFWLDPTPHSAEDPIETSERTAAPLADAVRAGDVRRVVFLSSGGAEKRHGVGHIDGLARIEEMLDTTEADVLHLRCGNFFTNLMADLDGLSQGVLTTAADPRRPSPWVDPRDIGDIVAARLLSEGWHGRVVQAVHGPEDLTWTRIAEILTGALDRPIELRVIGVDELRDALRSAGLPPSAVEGIVGMTTGFHDYVPEQPRDLLTTTPTTLEGWAYAHLRPALDAQRKRTKS</sequence>
<organism evidence="2 3">
    <name type="scientific">Thermomonospora umbrina</name>
    <dbReference type="NCBI Taxonomy" id="111806"/>
    <lineage>
        <taxon>Bacteria</taxon>
        <taxon>Bacillati</taxon>
        <taxon>Actinomycetota</taxon>
        <taxon>Actinomycetes</taxon>
        <taxon>Streptosporangiales</taxon>
        <taxon>Thermomonosporaceae</taxon>
        <taxon>Thermomonospora</taxon>
    </lineage>
</organism>
<dbReference type="InterPro" id="IPR036291">
    <property type="entry name" value="NAD(P)-bd_dom_sf"/>
</dbReference>
<dbReference type="InterPro" id="IPR051604">
    <property type="entry name" value="Ergot_Alk_Oxidoreductase"/>
</dbReference>